<comment type="cofactor">
    <cofactor evidence="1">
        <name>FMN</name>
        <dbReference type="ChEBI" id="CHEBI:58210"/>
    </cofactor>
</comment>
<keyword evidence="7" id="KW-1185">Reference proteome</keyword>
<dbReference type="Proteomes" id="UP000244855">
    <property type="component" value="Unassembled WGS sequence"/>
</dbReference>
<evidence type="ECO:0000313" key="6">
    <source>
        <dbReference type="EMBL" id="PVH96036.1"/>
    </source>
</evidence>
<dbReference type="InterPro" id="IPR002563">
    <property type="entry name" value="Flavin_Rdtase-like_dom"/>
</dbReference>
<evidence type="ECO:0000313" key="7">
    <source>
        <dbReference type="Proteomes" id="UP000244855"/>
    </source>
</evidence>
<dbReference type="STRING" id="97972.A0A2V1DD13"/>
<evidence type="ECO:0000256" key="2">
    <source>
        <dbReference type="ARBA" id="ARBA00022630"/>
    </source>
</evidence>
<evidence type="ECO:0000256" key="1">
    <source>
        <dbReference type="ARBA" id="ARBA00001917"/>
    </source>
</evidence>
<keyword evidence="2" id="KW-0285">Flavoprotein</keyword>
<accession>A0A2V1DD13</accession>
<evidence type="ECO:0000256" key="3">
    <source>
        <dbReference type="ARBA" id="ARBA00022643"/>
    </source>
</evidence>
<dbReference type="SMART" id="SM00903">
    <property type="entry name" value="Flavin_Reduct"/>
    <property type="match status" value="1"/>
</dbReference>
<dbReference type="EMBL" id="KZ805476">
    <property type="protein sequence ID" value="PVH96036.1"/>
    <property type="molecule type" value="Genomic_DNA"/>
</dbReference>
<dbReference type="InterPro" id="IPR012349">
    <property type="entry name" value="Split_barrel_FMN-bd"/>
</dbReference>
<evidence type="ECO:0000256" key="4">
    <source>
        <dbReference type="ARBA" id="ARBA00038054"/>
    </source>
</evidence>
<organism evidence="6 7">
    <name type="scientific">Periconia macrospinosa</name>
    <dbReference type="NCBI Taxonomy" id="97972"/>
    <lineage>
        <taxon>Eukaryota</taxon>
        <taxon>Fungi</taxon>
        <taxon>Dikarya</taxon>
        <taxon>Ascomycota</taxon>
        <taxon>Pezizomycotina</taxon>
        <taxon>Dothideomycetes</taxon>
        <taxon>Pleosporomycetidae</taxon>
        <taxon>Pleosporales</taxon>
        <taxon>Massarineae</taxon>
        <taxon>Periconiaceae</taxon>
        <taxon>Periconia</taxon>
    </lineage>
</organism>
<dbReference type="PANTHER" id="PTHR33798:SF5">
    <property type="entry name" value="FLAVIN REDUCTASE LIKE DOMAIN-CONTAINING PROTEIN"/>
    <property type="match status" value="1"/>
</dbReference>
<dbReference type="Pfam" id="PF01613">
    <property type="entry name" value="Flavin_Reduct"/>
    <property type="match status" value="1"/>
</dbReference>
<evidence type="ECO:0000259" key="5">
    <source>
        <dbReference type="SMART" id="SM00903"/>
    </source>
</evidence>
<dbReference type="OrthoDB" id="10250990at2759"/>
<dbReference type="SUPFAM" id="SSF50475">
    <property type="entry name" value="FMN-binding split barrel"/>
    <property type="match status" value="1"/>
</dbReference>
<gene>
    <name evidence="6" type="ORF">DM02DRAFT_659585</name>
</gene>
<dbReference type="PANTHER" id="PTHR33798">
    <property type="entry name" value="FLAVOPROTEIN OXYGENASE"/>
    <property type="match status" value="1"/>
</dbReference>
<dbReference type="Gene3D" id="2.30.110.10">
    <property type="entry name" value="Electron Transport, Fmn-binding Protein, Chain A"/>
    <property type="match status" value="1"/>
</dbReference>
<reference evidence="6 7" key="1">
    <citation type="journal article" date="2018" name="Sci. Rep.">
        <title>Comparative genomics provides insights into the lifestyle and reveals functional heterogeneity of dark septate endophytic fungi.</title>
        <authorList>
            <person name="Knapp D.G."/>
            <person name="Nemeth J.B."/>
            <person name="Barry K."/>
            <person name="Hainaut M."/>
            <person name="Henrissat B."/>
            <person name="Johnson J."/>
            <person name="Kuo A."/>
            <person name="Lim J.H.P."/>
            <person name="Lipzen A."/>
            <person name="Nolan M."/>
            <person name="Ohm R.A."/>
            <person name="Tamas L."/>
            <person name="Grigoriev I.V."/>
            <person name="Spatafora J.W."/>
            <person name="Nagy L.G."/>
            <person name="Kovacs G.M."/>
        </authorList>
    </citation>
    <scope>NUCLEOTIDE SEQUENCE [LARGE SCALE GENOMIC DNA]</scope>
    <source>
        <strain evidence="6 7">DSE2036</strain>
    </source>
</reference>
<dbReference type="GO" id="GO:0010181">
    <property type="term" value="F:FMN binding"/>
    <property type="evidence" value="ECO:0007669"/>
    <property type="project" value="InterPro"/>
</dbReference>
<comment type="similarity">
    <text evidence="4">Belongs to the flavoredoxin family.</text>
</comment>
<feature type="domain" description="Flavin reductase like" evidence="5">
    <location>
        <begin position="112"/>
        <end position="267"/>
    </location>
</feature>
<proteinExistence type="inferred from homology"/>
<keyword evidence="3" id="KW-0288">FMN</keyword>
<dbReference type="AlphaFoldDB" id="A0A2V1DD13"/>
<protein>
    <recommendedName>
        <fullName evidence="5">Flavin reductase like domain-containing protein</fullName>
    </recommendedName>
</protein>
<name>A0A2V1DD13_9PLEO</name>
<sequence>MGTESELVLPVEAVDKEALIQRNPHGNWEEVQAKRVSYDSSEIWSVSKTPRPHWKVGEGASTSDEWKSKRRITIAPYEEDRATVQNYKLMISTSVYIPQFWLFYAPSLTMNSAVPRPVVVVSTVSKDGVANIAPFSYFQNVCTDPPLYSLSLVGDEPNDTLKNILETQECAVSFVSDWFIEAANYSSINTPPHISEWPLSGLTPGASCHVKPSIVSESAFSAECKLHSKQHLTNREGKQAATLVLLEVVMWHVREDLISGDPKRATADLKLLRPIWRGGGITYGTVVKGFELPRPVAWRKVKDEPGVQAVMTSIIA</sequence>